<dbReference type="RefSeq" id="WP_093319275.1">
    <property type="nucleotide sequence ID" value="NZ_FOHV01000010.1"/>
</dbReference>
<evidence type="ECO:0000256" key="11">
    <source>
        <dbReference type="PROSITE-ProRule" id="PRU00284"/>
    </source>
</evidence>
<dbReference type="InterPro" id="IPR051310">
    <property type="entry name" value="MCP_chemotaxis"/>
</dbReference>
<evidence type="ECO:0000256" key="7">
    <source>
        <dbReference type="ARBA" id="ARBA00022989"/>
    </source>
</evidence>
<dbReference type="PROSITE" id="PS50111">
    <property type="entry name" value="CHEMOTAXIS_TRANSDUC_2"/>
    <property type="match status" value="1"/>
</dbReference>
<keyword evidence="7 12" id="KW-1133">Transmembrane helix</keyword>
<evidence type="ECO:0000256" key="10">
    <source>
        <dbReference type="ARBA" id="ARBA00029447"/>
    </source>
</evidence>
<evidence type="ECO:0000256" key="5">
    <source>
        <dbReference type="ARBA" id="ARBA00022519"/>
    </source>
</evidence>
<name>A0A1I0C886_9GAMM</name>
<dbReference type="InterPro" id="IPR004090">
    <property type="entry name" value="Chemotax_Me-accpt_rcpt"/>
</dbReference>
<dbReference type="SMART" id="SM00304">
    <property type="entry name" value="HAMP"/>
    <property type="match status" value="1"/>
</dbReference>
<dbReference type="PANTHER" id="PTHR43531">
    <property type="entry name" value="PROTEIN ICFG"/>
    <property type="match status" value="1"/>
</dbReference>
<dbReference type="InterPro" id="IPR003660">
    <property type="entry name" value="HAMP_dom"/>
</dbReference>
<keyword evidence="3" id="KW-0488">Methylation</keyword>
<feature type="domain" description="HAMP" evidence="14">
    <location>
        <begin position="211"/>
        <end position="263"/>
    </location>
</feature>
<evidence type="ECO:0000259" key="13">
    <source>
        <dbReference type="PROSITE" id="PS50111"/>
    </source>
</evidence>
<protein>
    <submittedName>
        <fullName evidence="15">Methyl-accepting chemotaxis sensory transducer with TarH sensor</fullName>
    </submittedName>
</protein>
<dbReference type="SMART" id="SM00283">
    <property type="entry name" value="MA"/>
    <property type="match status" value="1"/>
</dbReference>
<reference evidence="16" key="1">
    <citation type="submission" date="2016-10" db="EMBL/GenBank/DDBJ databases">
        <authorList>
            <person name="Varghese N."/>
            <person name="Submissions S."/>
        </authorList>
    </citation>
    <scope>NUCLEOTIDE SEQUENCE [LARGE SCALE GENOMIC DNA]</scope>
    <source>
        <strain evidence="16">DSM 18579</strain>
    </source>
</reference>
<dbReference type="InterPro" id="IPR004089">
    <property type="entry name" value="MCPsignal_dom"/>
</dbReference>
<keyword evidence="5" id="KW-0997">Cell inner membrane</keyword>
<comment type="subcellular location">
    <subcellularLocation>
        <location evidence="1">Cell inner membrane</location>
        <topology evidence="1">Multi-pass membrane protein</topology>
    </subcellularLocation>
</comment>
<keyword evidence="2" id="KW-1003">Cell membrane</keyword>
<evidence type="ECO:0000313" key="16">
    <source>
        <dbReference type="Proteomes" id="UP000242642"/>
    </source>
</evidence>
<feature type="transmembrane region" description="Helical" evidence="12">
    <location>
        <begin position="184"/>
        <end position="209"/>
    </location>
</feature>
<gene>
    <name evidence="15" type="ORF">SAMN02583745_01512</name>
</gene>
<organism evidence="15 16">
    <name type="scientific">Thorsellia anophelis DSM 18579</name>
    <dbReference type="NCBI Taxonomy" id="1123402"/>
    <lineage>
        <taxon>Bacteria</taxon>
        <taxon>Pseudomonadati</taxon>
        <taxon>Pseudomonadota</taxon>
        <taxon>Gammaproteobacteria</taxon>
        <taxon>Enterobacterales</taxon>
        <taxon>Thorselliaceae</taxon>
        <taxon>Thorsellia</taxon>
    </lineage>
</organism>
<evidence type="ECO:0000256" key="12">
    <source>
        <dbReference type="SAM" id="Phobius"/>
    </source>
</evidence>
<dbReference type="PROSITE" id="PS50885">
    <property type="entry name" value="HAMP"/>
    <property type="match status" value="1"/>
</dbReference>
<keyword evidence="16" id="KW-1185">Reference proteome</keyword>
<dbReference type="OrthoDB" id="9765776at2"/>
<dbReference type="PANTHER" id="PTHR43531:SF14">
    <property type="entry name" value="METHYL-ACCEPTING CHEMOTAXIS PROTEIN I-RELATED"/>
    <property type="match status" value="1"/>
</dbReference>
<dbReference type="Pfam" id="PF00015">
    <property type="entry name" value="MCPsignal"/>
    <property type="match status" value="1"/>
</dbReference>
<accession>A0A1I0C886</accession>
<keyword evidence="4" id="KW-0145">Chemotaxis</keyword>
<evidence type="ECO:0000256" key="8">
    <source>
        <dbReference type="ARBA" id="ARBA00023136"/>
    </source>
</evidence>
<dbReference type="GO" id="GO:0004888">
    <property type="term" value="F:transmembrane signaling receptor activity"/>
    <property type="evidence" value="ECO:0007669"/>
    <property type="project" value="InterPro"/>
</dbReference>
<sequence>MFQNIRIATSLITIFIIFALLQVGSSSLGFYRAKVAALDFDDVVQLNLQREYLSGAKEALLRARIESNKTVIMSLIDNDKEAAILLAASEKDLGIAKKEFNHFFELKLTSEKGIQLEEPIKIYHAELISLLEQQLHALKSEGEEGYLRYDVEEVQIKLDQAIETFSNHIHSLVEQKKNENTHEVTIATVQLIAELILVITIVIMAMIWLQKYINNPVQNLLNHFQHITDGDLTDSIPNLGRNEIGQLYNYFQKMQQSLINTVSAVRETTHVMVAGVERLAAGNDDLSARTEQQAASLEETAASMEQLTSTVRLNADNAKNASVVANDTALTAKRGGEITSTVVTTMQDISDSSQKIGAITNVIDGIAFQTNILALNAAVEAARAGEQGRGFAVVAGEVRNLAQRSAQAAREIKQLIEDALERVNTGSNLVKNSGSTMDEIVSSASQVNDIIGEISSASEEQSRGIELVSQAVHQMDSVTQQNSSLVNELASSARILEQQASSLSKAVSVFKL</sequence>
<evidence type="ECO:0000313" key="15">
    <source>
        <dbReference type="EMBL" id="SET15688.1"/>
    </source>
</evidence>
<dbReference type="EMBL" id="FOHV01000010">
    <property type="protein sequence ID" value="SET15688.1"/>
    <property type="molecule type" value="Genomic_DNA"/>
</dbReference>
<feature type="domain" description="Methyl-accepting transducer" evidence="13">
    <location>
        <begin position="268"/>
        <end position="497"/>
    </location>
</feature>
<comment type="similarity">
    <text evidence="10">Belongs to the methyl-accepting chemotaxis (MCP) protein family.</text>
</comment>
<proteinExistence type="inferred from homology"/>
<dbReference type="FunFam" id="1.10.287.950:FF:000001">
    <property type="entry name" value="Methyl-accepting chemotaxis sensory transducer"/>
    <property type="match status" value="1"/>
</dbReference>
<dbReference type="Pfam" id="PF00672">
    <property type="entry name" value="HAMP"/>
    <property type="match status" value="1"/>
</dbReference>
<dbReference type="InterPro" id="IPR003122">
    <property type="entry name" value="Tar_rcpt_lig-bd"/>
</dbReference>
<keyword evidence="6 12" id="KW-0812">Transmembrane</keyword>
<evidence type="ECO:0000256" key="1">
    <source>
        <dbReference type="ARBA" id="ARBA00004429"/>
    </source>
</evidence>
<dbReference type="CDD" id="cd06225">
    <property type="entry name" value="HAMP"/>
    <property type="match status" value="1"/>
</dbReference>
<dbReference type="AlphaFoldDB" id="A0A1I0C886"/>
<dbReference type="InterPro" id="IPR035440">
    <property type="entry name" value="4HB_MCP_dom_sf"/>
</dbReference>
<keyword evidence="8 12" id="KW-0472">Membrane</keyword>
<evidence type="ECO:0000256" key="2">
    <source>
        <dbReference type="ARBA" id="ARBA00022475"/>
    </source>
</evidence>
<dbReference type="CDD" id="cd11386">
    <property type="entry name" value="MCP_signal"/>
    <property type="match status" value="1"/>
</dbReference>
<keyword evidence="9 11" id="KW-0807">Transducer</keyword>
<evidence type="ECO:0000259" key="14">
    <source>
        <dbReference type="PROSITE" id="PS50885"/>
    </source>
</evidence>
<dbReference type="Gene3D" id="1.10.287.950">
    <property type="entry name" value="Methyl-accepting chemotaxis protein"/>
    <property type="match status" value="1"/>
</dbReference>
<dbReference type="PRINTS" id="PR00260">
    <property type="entry name" value="CHEMTRNSDUCR"/>
</dbReference>
<evidence type="ECO:0000256" key="3">
    <source>
        <dbReference type="ARBA" id="ARBA00022481"/>
    </source>
</evidence>
<dbReference type="GO" id="GO:0007165">
    <property type="term" value="P:signal transduction"/>
    <property type="evidence" value="ECO:0007669"/>
    <property type="project" value="UniProtKB-KW"/>
</dbReference>
<feature type="transmembrane region" description="Helical" evidence="12">
    <location>
        <begin position="6"/>
        <end position="24"/>
    </location>
</feature>
<evidence type="ECO:0000256" key="9">
    <source>
        <dbReference type="ARBA" id="ARBA00023224"/>
    </source>
</evidence>
<evidence type="ECO:0000256" key="6">
    <source>
        <dbReference type="ARBA" id="ARBA00022692"/>
    </source>
</evidence>
<dbReference type="GO" id="GO:0005886">
    <property type="term" value="C:plasma membrane"/>
    <property type="evidence" value="ECO:0007669"/>
    <property type="project" value="UniProtKB-SubCell"/>
</dbReference>
<dbReference type="STRING" id="1123402.SAMN02583745_01512"/>
<dbReference type="SUPFAM" id="SSF47170">
    <property type="entry name" value="Aspartate receptor, ligand-binding domain"/>
    <property type="match status" value="1"/>
</dbReference>
<dbReference type="SUPFAM" id="SSF58104">
    <property type="entry name" value="Methyl-accepting chemotaxis protein (MCP) signaling domain"/>
    <property type="match status" value="1"/>
</dbReference>
<dbReference type="Pfam" id="PF02203">
    <property type="entry name" value="TarH"/>
    <property type="match status" value="1"/>
</dbReference>
<dbReference type="Gene3D" id="1.20.120.30">
    <property type="entry name" value="Aspartate receptor, ligand-binding domain"/>
    <property type="match status" value="1"/>
</dbReference>
<evidence type="ECO:0000256" key="4">
    <source>
        <dbReference type="ARBA" id="ARBA00022500"/>
    </source>
</evidence>
<dbReference type="GO" id="GO:0006935">
    <property type="term" value="P:chemotaxis"/>
    <property type="evidence" value="ECO:0007669"/>
    <property type="project" value="UniProtKB-KW"/>
</dbReference>
<dbReference type="Proteomes" id="UP000242642">
    <property type="component" value="Unassembled WGS sequence"/>
</dbReference>